<dbReference type="VEuPathDB" id="FungiDB:SMAC_05205"/>
<name>A0A8S8ZVV5_SORMA</name>
<proteinExistence type="predicted"/>
<reference evidence="2 3" key="1">
    <citation type="submission" date="2017-07" db="EMBL/GenBank/DDBJ databases">
        <title>Genome sequence of the Sordaria macrospora wild type strain R19027.</title>
        <authorList>
            <person name="Nowrousian M."/>
            <person name="Teichert I."/>
            <person name="Kueck U."/>
        </authorList>
    </citation>
    <scope>NUCLEOTIDE SEQUENCE [LARGE SCALE GENOMIC DNA]</scope>
    <source>
        <strain evidence="2 3">R19027</strain>
        <tissue evidence="2">Mycelium</tissue>
    </source>
</reference>
<feature type="compositionally biased region" description="Polar residues" evidence="1">
    <location>
        <begin position="244"/>
        <end position="258"/>
    </location>
</feature>
<evidence type="ECO:0000313" key="2">
    <source>
        <dbReference type="EMBL" id="KAA8632402.1"/>
    </source>
</evidence>
<feature type="compositionally biased region" description="Low complexity" evidence="1">
    <location>
        <begin position="263"/>
        <end position="278"/>
    </location>
</feature>
<evidence type="ECO:0000313" key="3">
    <source>
        <dbReference type="Proteomes" id="UP000433876"/>
    </source>
</evidence>
<gene>
    <name evidence="2" type="ORF">SMACR_05205</name>
</gene>
<evidence type="ECO:0000256" key="1">
    <source>
        <dbReference type="SAM" id="MobiDB-lite"/>
    </source>
</evidence>
<comment type="caution">
    <text evidence="2">The sequence shown here is derived from an EMBL/GenBank/DDBJ whole genome shotgun (WGS) entry which is preliminary data.</text>
</comment>
<protein>
    <submittedName>
        <fullName evidence="2">Uncharacterized protein</fullName>
    </submittedName>
</protein>
<dbReference type="Proteomes" id="UP000433876">
    <property type="component" value="Unassembled WGS sequence"/>
</dbReference>
<feature type="region of interest" description="Disordered" evidence="1">
    <location>
        <begin position="244"/>
        <end position="304"/>
    </location>
</feature>
<dbReference type="AlphaFoldDB" id="A0A8S8ZVV5"/>
<organism evidence="2 3">
    <name type="scientific">Sordaria macrospora</name>
    <dbReference type="NCBI Taxonomy" id="5147"/>
    <lineage>
        <taxon>Eukaryota</taxon>
        <taxon>Fungi</taxon>
        <taxon>Dikarya</taxon>
        <taxon>Ascomycota</taxon>
        <taxon>Pezizomycotina</taxon>
        <taxon>Sordariomycetes</taxon>
        <taxon>Sordariomycetidae</taxon>
        <taxon>Sordariales</taxon>
        <taxon>Sordariaceae</taxon>
        <taxon>Sordaria</taxon>
    </lineage>
</organism>
<accession>A0A8S8ZVV5</accession>
<dbReference type="EMBL" id="NMPR01000055">
    <property type="protein sequence ID" value="KAA8632402.1"/>
    <property type="molecule type" value="Genomic_DNA"/>
</dbReference>
<sequence>MSLPSFLKCARSAGLVDLASTIKARWRPLQPLILRGCDQRRGKGMRANSGEDGMQGFGYTPIAWSPYSEPVLSKRVKAVSDALNIGTYFEVKPVRGQDIANAPFMVTTSPRHCYTRTAVTKYFGVQEHPLTDKFLHHFTSKKHRPLWIFVYNSDADLRPVVKTVCVKRLRTALVKVLNANGYGHWGDRLPGFDDISVLHGTIHLRISHGKEFIRMSDQEVHDELDRLMKKSVIQQLRVPQWPIQAQSRRVQVGEQSPQHRGHSNQPQQRGSGQSSAGGYRDTRGTPTDTRAGNRVRKPRIEDGN</sequence>